<proteinExistence type="predicted"/>
<evidence type="ECO:0000313" key="5">
    <source>
        <dbReference type="Proteomes" id="UP000000376"/>
    </source>
</evidence>
<dbReference type="AlphaFoldDB" id="D7BPG9"/>
<evidence type="ECO:0000256" key="1">
    <source>
        <dbReference type="SAM" id="MobiDB-lite"/>
    </source>
</evidence>
<keyword evidence="2" id="KW-0812">Transmembrane</keyword>
<dbReference type="HOGENOM" id="CLU_007455_0_0_11"/>
<dbReference type="KEGG" id="ahe:Arch_1105"/>
<dbReference type="InterPro" id="IPR012332">
    <property type="entry name" value="Autotransporter_pectin_lyase_C"/>
</dbReference>
<dbReference type="OrthoDB" id="3196823at2"/>
<dbReference type="eggNOG" id="COG4932">
    <property type="taxonomic scope" value="Bacteria"/>
</dbReference>
<sequence>MYPVSMAKEKLSFAPLMIALLSFLSLILSPITPSWASDGISGKDSFSLEHGEGKGQQLHEARSLRADSSSESTVKKIQCYIPEQDLTCSETKLQQLINEAANTPTVIELGATDTLLTKTLVIPSQADITLVNHPKAPWGTTDSRLTREDGFTGVLVRVEQGGKLTFSANDGGGEVIVASRGEWVKNTTKSVIEVQGEFVLNHGTITGARNMKETNEGAVTISGEGASFIMNGGKVTDNERDLSSNGPQYGAANVMVTKNATMVMNGGEISNGRTRTDQAYGETGGINVMDGGSLVLNDGKIINNKGGWAGGLQAWAWDWDLSKHPERALGQRAKITINGGLIDSNTSNFGGGGVGIFGNADVTMNGGTISRNSAPNGGGVNAMDLYVWGAESTWKEIPGDGKQSGLSTEQWTKISPGSFTMNGGKITGNRANRTGGGVNVVSNGVNLYGGEISDNYGGSQGGGVYVATATYTANLFNVVATKNEASHIGGGMWLCPTGNATINVTDGGAFFGNTAKNYGDEFAHDNYGSAGAYESYFARRMLGGGPVAYYLDGGQGHQRYDQANPGREQVYQDVPEKEKEAGKDYKKKLFQEGLIGESAQKDQDRASSWAKLTITRNKAYRGGGIGSNGNVNIGSKKALSTVAVEKKWRDGAGKPLDLQKIPSALFIQLQGRITTQGKESVFDIGRPVELNEKNNWSYKFSELPQSYLNEPIEYQVVEGQLENTGENSKLIPVKGYNAAYDVNVSQGEDGTKIYNIVVTNTQDVTELVVEKKWVSSDGGPVRGGLPGSIGVQLLADGRPVGDVVKVVPGDDGQWVYRFAGLPKVSSAGKVIAYSVRESAVPGYSSSVGKTEVTKTGYKVVVTNTQDVTELVVEKKWVSSDGGPVRGGLPGSIGVQLLADGRPVGDVVKVVPGDDGQWVYRFAGLPKVSSAGKVIAYSVRESAVPGYSSSVGKTEVTKTGYKVVVTNTQDVTPQQPVKPKKPETPQLSKTGVTVTAALLVALGMISSGVLFVMRRKNS</sequence>
<dbReference type="Gene3D" id="2.60.40.1140">
    <property type="entry name" value="Collagen-binding surface protein Cna, B-type domain"/>
    <property type="match status" value="3"/>
</dbReference>
<dbReference type="EMBL" id="CP002045">
    <property type="protein sequence ID" value="ADH92818.1"/>
    <property type="molecule type" value="Genomic_DNA"/>
</dbReference>
<evidence type="ECO:0000259" key="3">
    <source>
        <dbReference type="Pfam" id="PF05738"/>
    </source>
</evidence>
<keyword evidence="2" id="KW-0472">Membrane</keyword>
<dbReference type="Proteomes" id="UP000000376">
    <property type="component" value="Chromosome"/>
</dbReference>
<reference evidence="4 5" key="1">
    <citation type="journal article" date="2010" name="Stand. Genomic Sci.">
        <title>Complete genome sequence of Arcanobacterium haemolyticum type strain (11018).</title>
        <authorList>
            <person name="Yasawong M."/>
            <person name="Teshima H."/>
            <person name="Lapidus A."/>
            <person name="Nolan M."/>
            <person name="Lucas S."/>
            <person name="Glavina Del Rio T."/>
            <person name="Tice H."/>
            <person name="Cheng J."/>
            <person name="Bruce D."/>
            <person name="Detter C."/>
            <person name="Tapia R."/>
            <person name="Han C."/>
            <person name="Goodwin L."/>
            <person name="Pitluck S."/>
            <person name="Liolios K."/>
            <person name="Ivanova N."/>
            <person name="Mavromatis K."/>
            <person name="Mikhailova N."/>
            <person name="Pati A."/>
            <person name="Chen A."/>
            <person name="Palaniappan K."/>
            <person name="Land M."/>
            <person name="Hauser L."/>
            <person name="Chang Y."/>
            <person name="Jeffries C."/>
            <person name="Rohde M."/>
            <person name="Sikorski J."/>
            <person name="Pukall R."/>
            <person name="Goker M."/>
            <person name="Woyke T."/>
            <person name="Bristow J."/>
            <person name="Eisen J."/>
            <person name="Markowitz V."/>
            <person name="Hugenholtz P."/>
            <person name="Kyrpides N."/>
            <person name="Klenk H."/>
        </authorList>
    </citation>
    <scope>NUCLEOTIDE SEQUENCE [LARGE SCALE GENOMIC DNA]</scope>
    <source>
        <strain evidence="5">ATCC 9345 / DSM 20595 / CCUG 17215 / LMG 16163 / NBRC 15585 / NCTC 8452 / 11018</strain>
    </source>
</reference>
<feature type="domain" description="CNA-B" evidence="3">
    <location>
        <begin position="769"/>
        <end position="864"/>
    </location>
</feature>
<feature type="region of interest" description="Disordered" evidence="1">
    <location>
        <begin position="46"/>
        <end position="69"/>
    </location>
</feature>
<protein>
    <submittedName>
        <fullName evidence="4">LPXTG-motif cell wall anchor domain protein</fullName>
    </submittedName>
</protein>
<dbReference type="SUPFAM" id="SSF49478">
    <property type="entry name" value="Cna protein B-type domain"/>
    <property type="match status" value="3"/>
</dbReference>
<dbReference type="Pfam" id="PF05738">
    <property type="entry name" value="Cna_B"/>
    <property type="match status" value="3"/>
</dbReference>
<feature type="compositionally biased region" description="Basic and acidic residues" evidence="1">
    <location>
        <begin position="46"/>
        <end position="65"/>
    </location>
</feature>
<keyword evidence="2" id="KW-1133">Transmembrane helix</keyword>
<dbReference type="CDD" id="cd00222">
    <property type="entry name" value="CollagenBindB"/>
    <property type="match status" value="2"/>
</dbReference>
<gene>
    <name evidence="4" type="ordered locus">Arch_1105</name>
</gene>
<feature type="domain" description="CNA-B" evidence="3">
    <location>
        <begin position="642"/>
        <end position="722"/>
    </location>
</feature>
<keyword evidence="5" id="KW-1185">Reference proteome</keyword>
<feature type="domain" description="CNA-B" evidence="3">
    <location>
        <begin position="872"/>
        <end position="967"/>
    </location>
</feature>
<dbReference type="STRING" id="644284.Arch_1105"/>
<name>D7BPG9_ARCHD</name>
<accession>D7BPG9</accession>
<evidence type="ECO:0000313" key="4">
    <source>
        <dbReference type="EMBL" id="ADH92818.1"/>
    </source>
</evidence>
<evidence type="ECO:0000256" key="2">
    <source>
        <dbReference type="SAM" id="Phobius"/>
    </source>
</evidence>
<dbReference type="InterPro" id="IPR008454">
    <property type="entry name" value="Collagen-bd_Cna-like_B-typ_dom"/>
</dbReference>
<feature type="transmembrane region" description="Helical" evidence="2">
    <location>
        <begin position="990"/>
        <end position="1012"/>
    </location>
</feature>
<dbReference type="Gene3D" id="2.160.20.20">
    <property type="match status" value="1"/>
</dbReference>
<organism evidence="4 5">
    <name type="scientific">Arcanobacterium haemolyticum (strain ATCC 9345 / DSM 20595 / CCM 5947 / CCUG 17215 / LMG 16163 / NBRC 15585 / NCTC 8452 / 11018)</name>
    <dbReference type="NCBI Taxonomy" id="644284"/>
    <lineage>
        <taxon>Bacteria</taxon>
        <taxon>Bacillati</taxon>
        <taxon>Actinomycetota</taxon>
        <taxon>Actinomycetes</taxon>
        <taxon>Actinomycetales</taxon>
        <taxon>Actinomycetaceae</taxon>
        <taxon>Arcanobacterium</taxon>
    </lineage>
</organism>